<feature type="compositionally biased region" description="Basic and acidic residues" evidence="1">
    <location>
        <begin position="195"/>
        <end position="207"/>
    </location>
</feature>
<reference evidence="3" key="2">
    <citation type="journal article" date="2017" name="J. Anim. Genet.">
        <title>Multiple reference genome sequences of hot pepper reveal the massive evolution of plant disease resistance genes by retroduplication.</title>
        <authorList>
            <person name="Kim S."/>
            <person name="Park J."/>
            <person name="Yeom S.-I."/>
            <person name="Kim Y.-M."/>
            <person name="Seo E."/>
            <person name="Kim K.-T."/>
            <person name="Kim M.-S."/>
            <person name="Lee J.M."/>
            <person name="Cheong K."/>
            <person name="Shin H.-S."/>
            <person name="Kim S.-B."/>
            <person name="Han K."/>
            <person name="Lee J."/>
            <person name="Park M."/>
            <person name="Lee H.-A."/>
            <person name="Lee H.-Y."/>
            <person name="Lee Y."/>
            <person name="Oh S."/>
            <person name="Lee J.H."/>
            <person name="Choi E."/>
            <person name="Choi E."/>
            <person name="Lee S.E."/>
            <person name="Jeon J."/>
            <person name="Kim H."/>
            <person name="Choi G."/>
            <person name="Song H."/>
            <person name="Lee J."/>
            <person name="Lee S.-C."/>
            <person name="Kwon J.-K."/>
            <person name="Lee H.-Y."/>
            <person name="Koo N."/>
            <person name="Hong Y."/>
            <person name="Kim R.W."/>
            <person name="Kang W.-H."/>
            <person name="Huh J.H."/>
            <person name="Kang B.-C."/>
            <person name="Yang T.-J."/>
            <person name="Lee Y.-H."/>
            <person name="Bennetzen J.L."/>
            <person name="Choi D."/>
        </authorList>
    </citation>
    <scope>NUCLEOTIDE SEQUENCE [LARGE SCALE GENOMIC DNA]</scope>
    <source>
        <strain evidence="3">cv. PBC81</strain>
    </source>
</reference>
<name>A0A2G2WGC8_CAPBA</name>
<dbReference type="EMBL" id="MLFT02000007">
    <property type="protein sequence ID" value="PHT44190.1"/>
    <property type="molecule type" value="Genomic_DNA"/>
</dbReference>
<dbReference type="AlphaFoldDB" id="A0A2G2WGC8"/>
<evidence type="ECO:0000313" key="2">
    <source>
        <dbReference type="EMBL" id="PHT44190.1"/>
    </source>
</evidence>
<evidence type="ECO:0008006" key="4">
    <source>
        <dbReference type="Google" id="ProtNLM"/>
    </source>
</evidence>
<gene>
    <name evidence="2" type="ORF">CQW23_18215</name>
</gene>
<sequence>MNIQTSSNNASKRSSNSTPSTRRTWTAQEEQTLINELKELCANGWRGDNETFRPGYLKELECYLRKHYPNSGLKTEPHVVSKIRHWKRCYASIAMLKSRSGLGFQYSDGAIIVDDPKFWDDFLKIDPNAKNMNTIKWPMFEDWKEIFGKDRATGEFAEGLLDAAEEIQRNQCPKLFNIMTLGFPIDVDGDEEDDASHKPNVDTKEPENVTGPTAFTGASENENAGTFEAEEAGSQQANKQDEYTRRSSNVNKNEKCKKRKKGLENDNETFLKGMMEKFIIGNSRRSREQNFYLHRITQNNLVNENERCYYSKLHPILSTIFDSSIPSYVTRCYNKFELSGEMLPLGQVVDNFSVGSVVDAWVDTRQLSDFLSYASETLHRFYNNLGMYPYMWNQFSQQLFDNMFQTCDCSKVFAENSQGDAIDVRCQFDLVRSTPANSIIASYFIPLMIEGITLMLDSSPQWCLSFNVFHSIPTMKFEENYVEVIADKSLVFILEFEEVVILTSSIFRAYDRSALPYHYCNSPKFHLETSYGA</sequence>
<dbReference type="OrthoDB" id="1301881at2759"/>
<feature type="region of interest" description="Disordered" evidence="1">
    <location>
        <begin position="187"/>
        <end position="261"/>
    </location>
</feature>
<dbReference type="PANTHER" id="PTHR46250:SF15">
    <property type="entry name" value="OS01G0523800 PROTEIN"/>
    <property type="match status" value="1"/>
</dbReference>
<evidence type="ECO:0000256" key="1">
    <source>
        <dbReference type="SAM" id="MobiDB-lite"/>
    </source>
</evidence>
<organism evidence="2 3">
    <name type="scientific">Capsicum baccatum</name>
    <name type="common">Peruvian pepper</name>
    <dbReference type="NCBI Taxonomy" id="33114"/>
    <lineage>
        <taxon>Eukaryota</taxon>
        <taxon>Viridiplantae</taxon>
        <taxon>Streptophyta</taxon>
        <taxon>Embryophyta</taxon>
        <taxon>Tracheophyta</taxon>
        <taxon>Spermatophyta</taxon>
        <taxon>Magnoliopsida</taxon>
        <taxon>eudicotyledons</taxon>
        <taxon>Gunneridae</taxon>
        <taxon>Pentapetalae</taxon>
        <taxon>asterids</taxon>
        <taxon>lamiids</taxon>
        <taxon>Solanales</taxon>
        <taxon>Solanaceae</taxon>
        <taxon>Solanoideae</taxon>
        <taxon>Capsiceae</taxon>
        <taxon>Capsicum</taxon>
    </lineage>
</organism>
<reference evidence="2 3" key="1">
    <citation type="journal article" date="2017" name="Genome Biol.">
        <title>New reference genome sequences of hot pepper reveal the massive evolution of plant disease-resistance genes by retroduplication.</title>
        <authorList>
            <person name="Kim S."/>
            <person name="Park J."/>
            <person name="Yeom S.I."/>
            <person name="Kim Y.M."/>
            <person name="Seo E."/>
            <person name="Kim K.T."/>
            <person name="Kim M.S."/>
            <person name="Lee J.M."/>
            <person name="Cheong K."/>
            <person name="Shin H.S."/>
            <person name="Kim S.B."/>
            <person name="Han K."/>
            <person name="Lee J."/>
            <person name="Park M."/>
            <person name="Lee H.A."/>
            <person name="Lee H.Y."/>
            <person name="Lee Y."/>
            <person name="Oh S."/>
            <person name="Lee J.H."/>
            <person name="Choi E."/>
            <person name="Choi E."/>
            <person name="Lee S.E."/>
            <person name="Jeon J."/>
            <person name="Kim H."/>
            <person name="Choi G."/>
            <person name="Song H."/>
            <person name="Lee J."/>
            <person name="Lee S.C."/>
            <person name="Kwon J.K."/>
            <person name="Lee H.Y."/>
            <person name="Koo N."/>
            <person name="Hong Y."/>
            <person name="Kim R.W."/>
            <person name="Kang W.H."/>
            <person name="Huh J.H."/>
            <person name="Kang B.C."/>
            <person name="Yang T.J."/>
            <person name="Lee Y.H."/>
            <person name="Bennetzen J.L."/>
            <person name="Choi D."/>
        </authorList>
    </citation>
    <scope>NUCLEOTIDE SEQUENCE [LARGE SCALE GENOMIC DNA]</scope>
    <source>
        <strain evidence="3">cv. PBC81</strain>
    </source>
</reference>
<dbReference type="PANTHER" id="PTHR46250">
    <property type="entry name" value="MYB/SANT-LIKE DNA-BINDING DOMAIN PROTEIN-RELATED"/>
    <property type="match status" value="1"/>
</dbReference>
<feature type="compositionally biased region" description="Low complexity" evidence="1">
    <location>
        <begin position="1"/>
        <end position="24"/>
    </location>
</feature>
<feature type="region of interest" description="Disordered" evidence="1">
    <location>
        <begin position="1"/>
        <end position="25"/>
    </location>
</feature>
<keyword evidence="3" id="KW-1185">Reference proteome</keyword>
<comment type="caution">
    <text evidence="2">The sequence shown here is derived from an EMBL/GenBank/DDBJ whole genome shotgun (WGS) entry which is preliminary data.</text>
</comment>
<proteinExistence type="predicted"/>
<protein>
    <recommendedName>
        <fullName evidence="4">Myb/SANT-like domain-containing protein</fullName>
    </recommendedName>
</protein>
<evidence type="ECO:0000313" key="3">
    <source>
        <dbReference type="Proteomes" id="UP000224567"/>
    </source>
</evidence>
<accession>A0A2G2WGC8</accession>
<dbReference type="Proteomes" id="UP000224567">
    <property type="component" value="Unassembled WGS sequence"/>
</dbReference>
<feature type="compositionally biased region" description="Polar residues" evidence="1">
    <location>
        <begin position="210"/>
        <end position="224"/>
    </location>
</feature>